<keyword evidence="1" id="KW-0812">Transmembrane</keyword>
<keyword evidence="3" id="KW-0808">Transferase</keyword>
<evidence type="ECO:0000259" key="2">
    <source>
        <dbReference type="Pfam" id="PF03976"/>
    </source>
</evidence>
<dbReference type="InterPro" id="IPR027417">
    <property type="entry name" value="P-loop_NTPase"/>
</dbReference>
<dbReference type="STRING" id="235205.BAZSYMB_SCAFFOLD00018_7"/>
<name>A0A1H6JQX7_9GAMM</name>
<dbReference type="EMBL" id="CVUD02000054">
    <property type="protein sequence ID" value="SEH63044.1"/>
    <property type="molecule type" value="Genomic_DNA"/>
</dbReference>
<evidence type="ECO:0000313" key="4">
    <source>
        <dbReference type="Proteomes" id="UP000198559"/>
    </source>
</evidence>
<reference evidence="4" key="1">
    <citation type="submission" date="2016-06" db="EMBL/GenBank/DDBJ databases">
        <authorList>
            <person name="Petersen J."/>
            <person name="Sayavedra L."/>
        </authorList>
    </citation>
    <scope>NUCLEOTIDE SEQUENCE [LARGE SCALE GENOMIC DNA]</scope>
    <source>
        <strain evidence="4">BazSymB</strain>
    </source>
</reference>
<dbReference type="PANTHER" id="PTHR34383">
    <property type="entry name" value="POLYPHOSPHATE:AMP PHOSPHOTRANSFERASE-RELATED"/>
    <property type="match status" value="1"/>
</dbReference>
<keyword evidence="1" id="KW-0472">Membrane</keyword>
<sequence>MLSKINGTFNAILNNWPMQVNLLYLTAVGITEQLLNLLWVFALKINIKKHIRQVPEFEHMLYEDGVHVIKIWFSITKDEQLKRFESRMTDNLKKWKLSPVDIEGQKMWDIYTKYKEQMFNKTHTSFCPWTIIQTNDKKTARLESIRHVLSQFDYDDKIKTKRIATDPNIVIRYNRSILAD</sequence>
<evidence type="ECO:0000313" key="3">
    <source>
        <dbReference type="EMBL" id="SEH63044.1"/>
    </source>
</evidence>
<dbReference type="Gene3D" id="3.40.50.300">
    <property type="entry name" value="P-loop containing nucleotide triphosphate hydrolases"/>
    <property type="match status" value="1"/>
</dbReference>
<gene>
    <name evidence="3" type="ORF">BAZSYMB_SCAFFOLD00018_7</name>
</gene>
<dbReference type="AlphaFoldDB" id="A0A1H6JQX7"/>
<evidence type="ECO:0000256" key="1">
    <source>
        <dbReference type="SAM" id="Phobius"/>
    </source>
</evidence>
<accession>A0A1H6JQX7</accession>
<keyword evidence="3" id="KW-0418">Kinase</keyword>
<keyword evidence="1" id="KW-1133">Transmembrane helix</keyword>
<protein>
    <submittedName>
        <fullName evidence="3">Polyphosphate kinase 2</fullName>
    </submittedName>
</protein>
<dbReference type="Pfam" id="PF03976">
    <property type="entry name" value="PPK2"/>
    <property type="match status" value="1"/>
</dbReference>
<organism evidence="3 4">
    <name type="scientific">Bathymodiolus azoricus thioautotrophic gill symbiont</name>
    <dbReference type="NCBI Taxonomy" id="235205"/>
    <lineage>
        <taxon>Bacteria</taxon>
        <taxon>Pseudomonadati</taxon>
        <taxon>Pseudomonadota</taxon>
        <taxon>Gammaproteobacteria</taxon>
        <taxon>sulfur-oxidizing symbionts</taxon>
    </lineage>
</organism>
<dbReference type="SUPFAM" id="SSF52540">
    <property type="entry name" value="P-loop containing nucleoside triphosphate hydrolases"/>
    <property type="match status" value="1"/>
</dbReference>
<feature type="transmembrane region" description="Helical" evidence="1">
    <location>
        <begin position="22"/>
        <end position="43"/>
    </location>
</feature>
<dbReference type="PANTHER" id="PTHR34383:SF1">
    <property type="entry name" value="ADP-POLYPHOSPHATE PHOSPHOTRANSFERASE"/>
    <property type="match status" value="1"/>
</dbReference>
<proteinExistence type="predicted"/>
<dbReference type="GO" id="GO:0016301">
    <property type="term" value="F:kinase activity"/>
    <property type="evidence" value="ECO:0007669"/>
    <property type="project" value="UniProtKB-KW"/>
</dbReference>
<feature type="domain" description="Polyphosphate kinase-2-related" evidence="2">
    <location>
        <begin position="44"/>
        <end position="158"/>
    </location>
</feature>
<dbReference type="Proteomes" id="UP000198559">
    <property type="component" value="Unassembled WGS sequence"/>
</dbReference>
<dbReference type="InterPro" id="IPR022488">
    <property type="entry name" value="PPK2-related"/>
</dbReference>